<evidence type="ECO:0000256" key="2">
    <source>
        <dbReference type="PROSITE-ProRule" id="PRU00708"/>
    </source>
</evidence>
<evidence type="ECO:0000256" key="1">
    <source>
        <dbReference type="ARBA" id="ARBA00022737"/>
    </source>
</evidence>
<dbReference type="Pfam" id="PF01535">
    <property type="entry name" value="PPR"/>
    <property type="match status" value="2"/>
</dbReference>
<dbReference type="InterPro" id="IPR011990">
    <property type="entry name" value="TPR-like_helical_dom_sf"/>
</dbReference>
<proteinExistence type="predicted"/>
<dbReference type="Pfam" id="PF14432">
    <property type="entry name" value="DYW_deaminase"/>
    <property type="match status" value="1"/>
</dbReference>
<feature type="repeat" description="PPR" evidence="2">
    <location>
        <begin position="50"/>
        <end position="84"/>
    </location>
</feature>
<dbReference type="InterPro" id="IPR032867">
    <property type="entry name" value="DYW_dom"/>
</dbReference>
<dbReference type="InParanoid" id="D8RK02"/>
<dbReference type="Pfam" id="PF20431">
    <property type="entry name" value="E_motif"/>
    <property type="match status" value="1"/>
</dbReference>
<dbReference type="FunFam" id="1.25.40.10:FF:000031">
    <property type="entry name" value="Pentatricopeptide repeat-containing protein mitochondrial"/>
    <property type="match status" value="1"/>
</dbReference>
<dbReference type="PROSITE" id="PS51375">
    <property type="entry name" value="PPR"/>
    <property type="match status" value="4"/>
</dbReference>
<name>D8RK02_SELML</name>
<evidence type="ECO:0000313" key="4">
    <source>
        <dbReference type="EMBL" id="EFJ27147.1"/>
    </source>
</evidence>
<dbReference type="eggNOG" id="KOG4197">
    <property type="taxonomic scope" value="Eukaryota"/>
</dbReference>
<feature type="domain" description="DYW" evidence="3">
    <location>
        <begin position="470"/>
        <end position="562"/>
    </location>
</feature>
<dbReference type="PANTHER" id="PTHR47926">
    <property type="entry name" value="PENTATRICOPEPTIDE REPEAT-CONTAINING PROTEIN"/>
    <property type="match status" value="1"/>
</dbReference>
<organism evidence="5">
    <name type="scientific">Selaginella moellendorffii</name>
    <name type="common">Spikemoss</name>
    <dbReference type="NCBI Taxonomy" id="88036"/>
    <lineage>
        <taxon>Eukaryota</taxon>
        <taxon>Viridiplantae</taxon>
        <taxon>Streptophyta</taxon>
        <taxon>Embryophyta</taxon>
        <taxon>Tracheophyta</taxon>
        <taxon>Lycopodiopsida</taxon>
        <taxon>Selaginellales</taxon>
        <taxon>Selaginellaceae</taxon>
        <taxon>Selaginella</taxon>
    </lineage>
</organism>
<dbReference type="FunCoup" id="D8RK02">
    <property type="interactions" value="1337"/>
</dbReference>
<dbReference type="InterPro" id="IPR046848">
    <property type="entry name" value="E_motif"/>
</dbReference>
<dbReference type="FunFam" id="1.25.40.10:FF:000351">
    <property type="entry name" value="Pentatricopeptide repeat-containing protein"/>
    <property type="match status" value="1"/>
</dbReference>
<dbReference type="InterPro" id="IPR002885">
    <property type="entry name" value="PPR_rpt"/>
</dbReference>
<protein>
    <recommendedName>
        <fullName evidence="3">DYW domain-containing protein</fullName>
    </recommendedName>
</protein>
<dbReference type="Pfam" id="PF13041">
    <property type="entry name" value="PPR_2"/>
    <property type="match status" value="3"/>
</dbReference>
<dbReference type="AlphaFoldDB" id="D8RK02"/>
<dbReference type="Gene3D" id="1.25.40.10">
    <property type="entry name" value="Tetratricopeptide repeat domain"/>
    <property type="match status" value="3"/>
</dbReference>
<feature type="repeat" description="PPR" evidence="2">
    <location>
        <begin position="290"/>
        <end position="320"/>
    </location>
</feature>
<evidence type="ECO:0000259" key="3">
    <source>
        <dbReference type="Pfam" id="PF14432"/>
    </source>
</evidence>
<evidence type="ECO:0000313" key="5">
    <source>
        <dbReference type="Proteomes" id="UP000001514"/>
    </source>
</evidence>
<dbReference type="GO" id="GO:0003723">
    <property type="term" value="F:RNA binding"/>
    <property type="evidence" value="ECO:0007669"/>
    <property type="project" value="InterPro"/>
</dbReference>
<accession>D8RK02</accession>
<dbReference type="FunFam" id="1.25.40.10:FF:001093">
    <property type="entry name" value="Pentatricopeptide repeat-containing protein At2g34400"/>
    <property type="match status" value="1"/>
</dbReference>
<feature type="repeat" description="PPR" evidence="2">
    <location>
        <begin position="154"/>
        <end position="188"/>
    </location>
</feature>
<dbReference type="Proteomes" id="UP000001514">
    <property type="component" value="Unassembled WGS sequence"/>
</dbReference>
<keyword evidence="1" id="KW-0677">Repeat</keyword>
<dbReference type="Gramene" id="EFJ27147">
    <property type="protein sequence ID" value="EFJ27147"/>
    <property type="gene ID" value="SELMODRAFT_95698"/>
</dbReference>
<keyword evidence="5" id="KW-1185">Reference proteome</keyword>
<sequence>MEEGRRIHSRLSLCGFHRATIAQNGLVSMYAKCGCLDEARAIFNGILERTVVSWSAMIGAYALHGRGQEALLLFHRMRNDGRVEPNAMTFTGVFNACGVIEDLEQGREIHALAMASGELKSSNAILENALLNMYVRCGSLEEARKVFDTMDHPDAFSWTSMITACTENCELLEALELFHRMNLEGIPPTSVTLASVLNACACSGALKVGKQIHSRLDASGFHSSVLAQTALLDMYAKCGSLECSSKVFTAMETRNSVSWTAMIAALAQHGQGDEALELFKEMNLEGMVADATTFICVLRACSHAGLIKESLEFFHSMVEDYAIAPTETHYCRALDTIGRAGRLQDAEELIHSMPFHPETLTWKTLLNACRIHSQAERATKVAELLSKLAPEDSMAYTLLGNVYAATGRYGDQMRVRKGMTDRGLKKVPGKSFIEVKNKVHEFVAGDRAHPSRDEILLELEKLGGRMREAGYVPNTKDVLHAVNEEEKEQLIGLHSEKLAIAFGLIATPPGTPLLIVKNLRVCSDCHAATKVIAKIMRRRIVVRDTHRFHHFEDGQCSCKDYW</sequence>
<dbReference type="NCBIfam" id="TIGR00756">
    <property type="entry name" value="PPR"/>
    <property type="match status" value="4"/>
</dbReference>
<dbReference type="GO" id="GO:0009451">
    <property type="term" value="P:RNA modification"/>
    <property type="evidence" value="ECO:0007669"/>
    <property type="project" value="InterPro"/>
</dbReference>
<dbReference type="OrthoDB" id="185373at2759"/>
<dbReference type="InterPro" id="IPR046960">
    <property type="entry name" value="PPR_At4g14850-like_plant"/>
</dbReference>
<feature type="repeat" description="PPR" evidence="2">
    <location>
        <begin position="255"/>
        <end position="289"/>
    </location>
</feature>
<dbReference type="HOGENOM" id="CLU_002706_37_8_1"/>
<gene>
    <name evidence="4" type="ORF">SELMODRAFT_95698</name>
</gene>
<reference evidence="4 5" key="1">
    <citation type="journal article" date="2011" name="Science">
        <title>The Selaginella genome identifies genetic changes associated with the evolution of vascular plants.</title>
        <authorList>
            <person name="Banks J.A."/>
            <person name="Nishiyama T."/>
            <person name="Hasebe M."/>
            <person name="Bowman J.L."/>
            <person name="Gribskov M."/>
            <person name="dePamphilis C."/>
            <person name="Albert V.A."/>
            <person name="Aono N."/>
            <person name="Aoyama T."/>
            <person name="Ambrose B.A."/>
            <person name="Ashton N.W."/>
            <person name="Axtell M.J."/>
            <person name="Barker E."/>
            <person name="Barker M.S."/>
            <person name="Bennetzen J.L."/>
            <person name="Bonawitz N.D."/>
            <person name="Chapple C."/>
            <person name="Cheng C."/>
            <person name="Correa L.G."/>
            <person name="Dacre M."/>
            <person name="DeBarry J."/>
            <person name="Dreyer I."/>
            <person name="Elias M."/>
            <person name="Engstrom E.M."/>
            <person name="Estelle M."/>
            <person name="Feng L."/>
            <person name="Finet C."/>
            <person name="Floyd S.K."/>
            <person name="Frommer W.B."/>
            <person name="Fujita T."/>
            <person name="Gramzow L."/>
            <person name="Gutensohn M."/>
            <person name="Harholt J."/>
            <person name="Hattori M."/>
            <person name="Heyl A."/>
            <person name="Hirai T."/>
            <person name="Hiwatashi Y."/>
            <person name="Ishikawa M."/>
            <person name="Iwata M."/>
            <person name="Karol K.G."/>
            <person name="Koehler B."/>
            <person name="Kolukisaoglu U."/>
            <person name="Kubo M."/>
            <person name="Kurata T."/>
            <person name="Lalonde S."/>
            <person name="Li K."/>
            <person name="Li Y."/>
            <person name="Litt A."/>
            <person name="Lyons E."/>
            <person name="Manning G."/>
            <person name="Maruyama T."/>
            <person name="Michael T.P."/>
            <person name="Mikami K."/>
            <person name="Miyazaki S."/>
            <person name="Morinaga S."/>
            <person name="Murata T."/>
            <person name="Mueller-Roeber B."/>
            <person name="Nelson D.R."/>
            <person name="Obara M."/>
            <person name="Oguri Y."/>
            <person name="Olmstead R.G."/>
            <person name="Onodera N."/>
            <person name="Petersen B.L."/>
            <person name="Pils B."/>
            <person name="Prigge M."/>
            <person name="Rensing S.A."/>
            <person name="Riano-Pachon D.M."/>
            <person name="Roberts A.W."/>
            <person name="Sato Y."/>
            <person name="Scheller H.V."/>
            <person name="Schulz B."/>
            <person name="Schulz C."/>
            <person name="Shakirov E.V."/>
            <person name="Shibagaki N."/>
            <person name="Shinohara N."/>
            <person name="Shippen D.E."/>
            <person name="Soerensen I."/>
            <person name="Sotooka R."/>
            <person name="Sugimoto N."/>
            <person name="Sugita M."/>
            <person name="Sumikawa N."/>
            <person name="Tanurdzic M."/>
            <person name="Theissen G."/>
            <person name="Ulvskov P."/>
            <person name="Wakazuki S."/>
            <person name="Weng J.K."/>
            <person name="Willats W.W."/>
            <person name="Wipf D."/>
            <person name="Wolf P.G."/>
            <person name="Yang L."/>
            <person name="Zimmer A.D."/>
            <person name="Zhu Q."/>
            <person name="Mitros T."/>
            <person name="Hellsten U."/>
            <person name="Loque D."/>
            <person name="Otillar R."/>
            <person name="Salamov A."/>
            <person name="Schmutz J."/>
            <person name="Shapiro H."/>
            <person name="Lindquist E."/>
            <person name="Lucas S."/>
            <person name="Rokhsar D."/>
            <person name="Grigoriev I.V."/>
        </authorList>
    </citation>
    <scope>NUCLEOTIDE SEQUENCE [LARGE SCALE GENOMIC DNA]</scope>
</reference>
<dbReference type="KEGG" id="smo:SELMODRAFT_95698"/>
<dbReference type="SUPFAM" id="SSF48452">
    <property type="entry name" value="TPR-like"/>
    <property type="match status" value="1"/>
</dbReference>
<dbReference type="EMBL" id="GL377582">
    <property type="protein sequence ID" value="EFJ27147.1"/>
    <property type="molecule type" value="Genomic_DNA"/>
</dbReference>
<dbReference type="GO" id="GO:0008270">
    <property type="term" value="F:zinc ion binding"/>
    <property type="evidence" value="ECO:0007669"/>
    <property type="project" value="InterPro"/>
</dbReference>
<dbReference type="PANTHER" id="PTHR47926:SF533">
    <property type="entry name" value="DYW DOMAIN-CONTAINING PROTEIN"/>
    <property type="match status" value="1"/>
</dbReference>